<dbReference type="GO" id="GO:0010997">
    <property type="term" value="F:anaphase-promoting complex binding"/>
    <property type="evidence" value="ECO:0007669"/>
    <property type="project" value="InterPro"/>
</dbReference>
<evidence type="ECO:0000256" key="12">
    <source>
        <dbReference type="SAM" id="SignalP"/>
    </source>
</evidence>
<dbReference type="InterPro" id="IPR056150">
    <property type="entry name" value="WD40_CDC20-Fz"/>
</dbReference>
<feature type="domain" description="CDC20/Fizzy WD40" evidence="13">
    <location>
        <begin position="172"/>
        <end position="463"/>
    </location>
</feature>
<dbReference type="InterPro" id="IPR015943">
    <property type="entry name" value="WD40/YVTN_repeat-like_dom_sf"/>
</dbReference>
<feature type="repeat" description="WD" evidence="10">
    <location>
        <begin position="218"/>
        <end position="259"/>
    </location>
</feature>
<evidence type="ECO:0000256" key="5">
    <source>
        <dbReference type="ARBA" id="ARBA00022737"/>
    </source>
</evidence>
<evidence type="ECO:0000256" key="6">
    <source>
        <dbReference type="ARBA" id="ARBA00022776"/>
    </source>
</evidence>
<protein>
    <recommendedName>
        <fullName evidence="8">Fizzy-related protein homolog</fullName>
    </recommendedName>
    <alternativeName>
        <fullName evidence="9">Cdh1/Hct1 homolog</fullName>
    </alternativeName>
</protein>
<evidence type="ECO:0000256" key="4">
    <source>
        <dbReference type="ARBA" id="ARBA00022618"/>
    </source>
</evidence>
<dbReference type="PANTHER" id="PTHR19918:SF1">
    <property type="entry name" value="FIZZY-RELATED PROTEIN HOMOLOG"/>
    <property type="match status" value="1"/>
</dbReference>
<dbReference type="InterPro" id="IPR033010">
    <property type="entry name" value="Cdc20/Fizzy"/>
</dbReference>
<dbReference type="InterPro" id="IPR019775">
    <property type="entry name" value="WD40_repeat_CS"/>
</dbReference>
<dbReference type="GO" id="GO:1905786">
    <property type="term" value="P:positive regulation of anaphase-promoting complex-dependent catabolic process"/>
    <property type="evidence" value="ECO:0007669"/>
    <property type="project" value="TreeGrafter"/>
</dbReference>
<dbReference type="FunFam" id="2.130.10.10:FF:000025">
    <property type="entry name" value="FIZZY-related 2 isoform 1"/>
    <property type="match status" value="1"/>
</dbReference>
<accession>A0A4X2JSV8</accession>
<keyword evidence="15" id="KW-1185">Reference proteome</keyword>
<dbReference type="PROSITE" id="PS00678">
    <property type="entry name" value="WD_REPEATS_1"/>
    <property type="match status" value="1"/>
</dbReference>
<dbReference type="SUPFAM" id="SSF50978">
    <property type="entry name" value="WD40 repeat-like"/>
    <property type="match status" value="1"/>
</dbReference>
<dbReference type="OMA" id="SGTVQIW"/>
<feature type="repeat" description="WD" evidence="10">
    <location>
        <begin position="302"/>
        <end position="343"/>
    </location>
</feature>
<dbReference type="CDD" id="cd00200">
    <property type="entry name" value="WD40"/>
    <property type="match status" value="1"/>
</dbReference>
<organism evidence="14 15">
    <name type="scientific">Vombatus ursinus</name>
    <name type="common">Common wombat</name>
    <dbReference type="NCBI Taxonomy" id="29139"/>
    <lineage>
        <taxon>Eukaryota</taxon>
        <taxon>Metazoa</taxon>
        <taxon>Chordata</taxon>
        <taxon>Craniata</taxon>
        <taxon>Vertebrata</taxon>
        <taxon>Euteleostomi</taxon>
        <taxon>Mammalia</taxon>
        <taxon>Metatheria</taxon>
        <taxon>Diprotodontia</taxon>
        <taxon>Vombatidae</taxon>
        <taxon>Vombatus</taxon>
    </lineage>
</organism>
<evidence type="ECO:0000256" key="7">
    <source>
        <dbReference type="ARBA" id="ARBA00023306"/>
    </source>
</evidence>
<dbReference type="GO" id="GO:1990757">
    <property type="term" value="F:ubiquitin ligase activator activity"/>
    <property type="evidence" value="ECO:0007669"/>
    <property type="project" value="TreeGrafter"/>
</dbReference>
<dbReference type="GO" id="GO:0051301">
    <property type="term" value="P:cell division"/>
    <property type="evidence" value="ECO:0007669"/>
    <property type="project" value="UniProtKB-KW"/>
</dbReference>
<proteinExistence type="inferred from homology"/>
<keyword evidence="4" id="KW-0132">Cell division</keyword>
<feature type="chain" id="PRO_5021493001" description="Fizzy-related protein homolog" evidence="12">
    <location>
        <begin position="17"/>
        <end position="486"/>
    </location>
</feature>
<dbReference type="Ensembl" id="ENSVURT00010000152.1">
    <property type="protein sequence ID" value="ENSVURP00010000135.1"/>
    <property type="gene ID" value="ENSVURG00010000129.1"/>
</dbReference>
<keyword evidence="7" id="KW-0131">Cell cycle</keyword>
<feature type="signal peptide" evidence="12">
    <location>
        <begin position="1"/>
        <end position="16"/>
    </location>
</feature>
<dbReference type="AlphaFoldDB" id="A0A4X2JSV8"/>
<dbReference type="PROSITE" id="PS50082">
    <property type="entry name" value="WD_REPEATS_2"/>
    <property type="match status" value="4"/>
</dbReference>
<evidence type="ECO:0000256" key="2">
    <source>
        <dbReference type="ARBA" id="ARBA00006445"/>
    </source>
</evidence>
<dbReference type="GO" id="GO:0005680">
    <property type="term" value="C:anaphase-promoting complex"/>
    <property type="evidence" value="ECO:0007669"/>
    <property type="project" value="TreeGrafter"/>
</dbReference>
<dbReference type="Pfam" id="PF24807">
    <property type="entry name" value="WD40_CDC20-Fz"/>
    <property type="match status" value="1"/>
</dbReference>
<dbReference type="GeneTree" id="ENSGT00950000183104"/>
<dbReference type="Gene3D" id="2.130.10.10">
    <property type="entry name" value="YVTN repeat-like/Quinoprotein amine dehydrogenase"/>
    <property type="match status" value="1"/>
</dbReference>
<evidence type="ECO:0000256" key="10">
    <source>
        <dbReference type="PROSITE-ProRule" id="PRU00221"/>
    </source>
</evidence>
<dbReference type="InterPro" id="IPR036322">
    <property type="entry name" value="WD40_repeat_dom_sf"/>
</dbReference>
<evidence type="ECO:0000313" key="14">
    <source>
        <dbReference type="Ensembl" id="ENSVURP00010000135.1"/>
    </source>
</evidence>
<keyword evidence="3 10" id="KW-0853">WD repeat</keyword>
<name>A0A4X2JSV8_VOMUR</name>
<reference evidence="15" key="1">
    <citation type="submission" date="2018-12" db="EMBL/GenBank/DDBJ databases">
        <authorList>
            <person name="Yazar S."/>
        </authorList>
    </citation>
    <scope>NUCLEOTIDE SEQUENCE [LARGE SCALE GENOMIC DNA]</scope>
</reference>
<evidence type="ECO:0000259" key="13">
    <source>
        <dbReference type="Pfam" id="PF24807"/>
    </source>
</evidence>
<evidence type="ECO:0000313" key="15">
    <source>
        <dbReference type="Proteomes" id="UP000314987"/>
    </source>
</evidence>
<comment type="pathway">
    <text evidence="1">Protein modification; protein ubiquitination.</text>
</comment>
<dbReference type="InterPro" id="IPR001680">
    <property type="entry name" value="WD40_rpt"/>
</dbReference>
<dbReference type="SMART" id="SM00320">
    <property type="entry name" value="WD40"/>
    <property type="match status" value="6"/>
</dbReference>
<dbReference type="PANTHER" id="PTHR19918">
    <property type="entry name" value="CELL DIVISION CYCLE 20 CDC20 FIZZY -RELATED"/>
    <property type="match status" value="1"/>
</dbReference>
<evidence type="ECO:0000256" key="9">
    <source>
        <dbReference type="ARBA" id="ARBA00081406"/>
    </source>
</evidence>
<reference evidence="14" key="3">
    <citation type="submission" date="2025-09" db="UniProtKB">
        <authorList>
            <consortium name="Ensembl"/>
        </authorList>
    </citation>
    <scope>IDENTIFICATION</scope>
</reference>
<comment type="similarity">
    <text evidence="2">Belongs to the WD repeat CDC20/Fizzy family.</text>
</comment>
<evidence type="ECO:0000256" key="1">
    <source>
        <dbReference type="ARBA" id="ARBA00004906"/>
    </source>
</evidence>
<evidence type="ECO:0000256" key="11">
    <source>
        <dbReference type="SAM" id="MobiDB-lite"/>
    </source>
</evidence>
<keyword evidence="6" id="KW-0498">Mitosis</keyword>
<sequence>RTNLLFFFLVRQFGLSDLPRVTQLMSWGLMSFSTPESSSGKHGDRYIPSRAGAKWNLHFHSTDDPEKSPRQKQKEDPWGNGKDDSVYSALLKNELLETEIQTIQYPKAENRTLGTPKKNLFTYSSSTKHWRPHDGSEITPYALSPISHQSQALLLSKQNATKKIPEVPFKVLEASGLRDDFYLNLLDWSSLNIVAVGLSTCVYLWSAYTSQVTRLFDLCDEGDSVTSVGWCERGNLLAVGTQRGSVQIWDVGAEKKVSTMEAHKARVGTLAWYADQISSGSRDTRILQRDIRACPLQSQRWLKGHNQEVCGLKWSIDHQLLASGGNDNQVVVWSHTSKRPIQQYTSHKAAVKAIAWSPHQHGLLASGGGSADRCIRFWNTLTGQPLQRINTGSQVCNLAWSRHDNELVSTHGYAENQIAIWKYPSLTQVAKLTGHLYRVLYLAVSPDGQAIVTGAGDKSLRFWNVFRKARSQKESVSVLSLFTKIR</sequence>
<keyword evidence="5" id="KW-0677">Repeat</keyword>
<dbReference type="GO" id="GO:0031145">
    <property type="term" value="P:anaphase-promoting complex-dependent catabolic process"/>
    <property type="evidence" value="ECO:0007669"/>
    <property type="project" value="TreeGrafter"/>
</dbReference>
<keyword evidence="12" id="KW-0732">Signal</keyword>
<evidence type="ECO:0000256" key="8">
    <source>
        <dbReference type="ARBA" id="ARBA00073600"/>
    </source>
</evidence>
<reference evidence="14" key="2">
    <citation type="submission" date="2025-08" db="UniProtKB">
        <authorList>
            <consortium name="Ensembl"/>
        </authorList>
    </citation>
    <scope>IDENTIFICATION</scope>
</reference>
<evidence type="ECO:0000256" key="3">
    <source>
        <dbReference type="ARBA" id="ARBA00022574"/>
    </source>
</evidence>
<feature type="repeat" description="WD" evidence="10">
    <location>
        <begin position="344"/>
        <end position="388"/>
    </location>
</feature>
<feature type="region of interest" description="Disordered" evidence="11">
    <location>
        <begin position="58"/>
        <end position="83"/>
    </location>
</feature>
<dbReference type="STRING" id="29139.ENSVURP00010000135"/>
<feature type="compositionally biased region" description="Basic and acidic residues" evidence="11">
    <location>
        <begin position="60"/>
        <end position="83"/>
    </location>
</feature>
<dbReference type="PROSITE" id="PS50294">
    <property type="entry name" value="WD_REPEATS_REGION"/>
    <property type="match status" value="2"/>
</dbReference>
<feature type="repeat" description="WD" evidence="10">
    <location>
        <begin position="432"/>
        <end position="465"/>
    </location>
</feature>
<dbReference type="Proteomes" id="UP000314987">
    <property type="component" value="Unassembled WGS sequence"/>
</dbReference>